<sequence length="81" mass="8907">MSDAETLGWITQIVQDELDNDDVQLAMDTAPSAVEGWDSLAHVGIIVAIEKRLGRQFTVEQIDGLKDVGDLVRLARETQQA</sequence>
<dbReference type="RefSeq" id="WP_354298125.1">
    <property type="nucleotide sequence ID" value="NZ_JBEPLU010000003.1"/>
</dbReference>
<dbReference type="InterPro" id="IPR036736">
    <property type="entry name" value="ACP-like_sf"/>
</dbReference>
<keyword evidence="3" id="KW-1185">Reference proteome</keyword>
<feature type="domain" description="Carrier" evidence="1">
    <location>
        <begin position="1"/>
        <end position="79"/>
    </location>
</feature>
<dbReference type="Gene3D" id="1.10.1200.10">
    <property type="entry name" value="ACP-like"/>
    <property type="match status" value="1"/>
</dbReference>
<name>A0ABV2EN89_9CAUL</name>
<accession>A0ABV2EN89</accession>
<evidence type="ECO:0000313" key="3">
    <source>
        <dbReference type="Proteomes" id="UP001549110"/>
    </source>
</evidence>
<reference evidence="2 3" key="1">
    <citation type="submission" date="2024-06" db="EMBL/GenBank/DDBJ databases">
        <title>Genomic Encyclopedia of Type Strains, Phase IV (KMG-IV): sequencing the most valuable type-strain genomes for metagenomic binning, comparative biology and taxonomic classification.</title>
        <authorList>
            <person name="Goeker M."/>
        </authorList>
    </citation>
    <scope>NUCLEOTIDE SEQUENCE [LARGE SCALE GENOMIC DNA]</scope>
    <source>
        <strain evidence="2 3">DSM 17809</strain>
    </source>
</reference>
<evidence type="ECO:0000313" key="2">
    <source>
        <dbReference type="EMBL" id="MET3528137.1"/>
    </source>
</evidence>
<proteinExistence type="predicted"/>
<comment type="caution">
    <text evidence="2">The sequence shown here is derived from an EMBL/GenBank/DDBJ whole genome shotgun (WGS) entry which is preliminary data.</text>
</comment>
<dbReference type="SUPFAM" id="SSF47336">
    <property type="entry name" value="ACP-like"/>
    <property type="match status" value="1"/>
</dbReference>
<dbReference type="InterPro" id="IPR009081">
    <property type="entry name" value="PP-bd_ACP"/>
</dbReference>
<dbReference type="Pfam" id="PF00550">
    <property type="entry name" value="PP-binding"/>
    <property type="match status" value="1"/>
</dbReference>
<dbReference type="PROSITE" id="PS50075">
    <property type="entry name" value="CARRIER"/>
    <property type="match status" value="1"/>
</dbReference>
<gene>
    <name evidence="2" type="ORF">ABID41_003276</name>
</gene>
<organism evidence="2 3">
    <name type="scientific">Phenylobacterium koreense</name>
    <dbReference type="NCBI Taxonomy" id="266125"/>
    <lineage>
        <taxon>Bacteria</taxon>
        <taxon>Pseudomonadati</taxon>
        <taxon>Pseudomonadota</taxon>
        <taxon>Alphaproteobacteria</taxon>
        <taxon>Caulobacterales</taxon>
        <taxon>Caulobacteraceae</taxon>
        <taxon>Phenylobacterium</taxon>
    </lineage>
</organism>
<dbReference type="EMBL" id="JBEPLU010000003">
    <property type="protein sequence ID" value="MET3528137.1"/>
    <property type="molecule type" value="Genomic_DNA"/>
</dbReference>
<protein>
    <submittedName>
        <fullName evidence="2">Acyl carrier protein</fullName>
    </submittedName>
</protein>
<evidence type="ECO:0000259" key="1">
    <source>
        <dbReference type="PROSITE" id="PS50075"/>
    </source>
</evidence>
<dbReference type="Proteomes" id="UP001549110">
    <property type="component" value="Unassembled WGS sequence"/>
</dbReference>